<accession>A0ACC3NI28</accession>
<protein>
    <submittedName>
        <fullName evidence="1">Exocyst subunit</fullName>
        <ecNumber evidence="1">3.4.11.9</ecNumber>
    </submittedName>
</protein>
<evidence type="ECO:0000313" key="2">
    <source>
        <dbReference type="Proteomes" id="UP001281147"/>
    </source>
</evidence>
<dbReference type="Proteomes" id="UP001281147">
    <property type="component" value="Unassembled WGS sequence"/>
</dbReference>
<dbReference type="EC" id="3.4.11.9" evidence="1"/>
<dbReference type="EMBL" id="JAUTXU010000038">
    <property type="protein sequence ID" value="KAK3717273.1"/>
    <property type="molecule type" value="Genomic_DNA"/>
</dbReference>
<keyword evidence="1" id="KW-0031">Aminopeptidase</keyword>
<proteinExistence type="predicted"/>
<sequence length="1126" mass="124194">MAYQRQQTNGYTNGTDGNHLRRLDLHDSSRDTSADERSRSRPGGHGGFGGDSQVRGVTRRHANRRSRDYHRDGGGGGGGGGASAPGWDSSRSRSRPGGASRYGGAGAGQVDEILKYIELHWNFMASSDCIPVKVALQLMDSSSLGLADQTDQFTEAHMQLQNALKVIVNEHHQGFNSSIGTFHKIQAAIHSSQHRVRTLRAGLIDAKRHLGTNRPELKALAGSSQSYDQMLQIISTIETLQLVPDRLEAQIREKRYLGAVDNLLEALALIRKPELEDIGALSELRVHLSNQEQILVDLLVEELHNHLYLKSPYCEERWKNHMRHSTTSSATEAGGANISASDDDRAMYSFLSTYDGSMPMQEDTAKNPEADTFYYIQLLIESLNKMSRLDITADKIEERLPVELFKVLERTLSEVEQRHPQSVLRSGARGRQHGLATVNGSPDAEQKATLEELLQMLYAKLEAIAEGHRILHDVTSAILKRDAVSSSDSATLNRSFRELWKLLQSEIRNLLHDHLATSGNVAYKSRQQDMKASANIFRPQPRDRNRKLFKLQDTLRPGKDGQLNTDLATEREDLEFILRSSVPGLVNSNAAAAGKMNGINGFGMDNGDTGPDRSATGHKLLVEPSVFNMGILLPPSLAFLNYLKDIVPANSSGVVPSTLTAFLDDFLINVFYPQLDETLLDLCGRCLGDLDAFQPDSHWPNVAAKAIFKGTRRFFEILEVVCALLDKLPHEQSFAQLVVAQMRAYYDRCFEWSKGLLQRVQMSGQSQLQEGATSPGVGAVKMRLAAELATDGDINDVVIELLNTSGEKEKEVLVEKEASLLLRMVKSRELEDADVIHDRKALAALCTLHVSMKWLASRCAGLRYISPYAIDTANTQAGQTRRWTVDLASKPTTPGSNNGGAPSGPYLPLDQTTATQFDAVLMSFTELGTLVLRTLHIDLRLHFLAGVYKATDTTYLLAQPYNDPDPAILNLSNSLRTYDAQLSSHLLETQYQFLTNNLHILVNNALTGLVSSVPAMDTHGNARMQLNVLVLQQSLKSLQPSAELNKAARFYELGAQGPEAVVKFGPKEGYAVEDLKALVRICWDDERDAALGSREAMMAKLGGWPERKTSLKGKKGGGRPPRPGAE</sequence>
<keyword evidence="2" id="KW-1185">Reference proteome</keyword>
<keyword evidence="1" id="KW-0378">Hydrolase</keyword>
<organism evidence="1 2">
    <name type="scientific">Vermiconidia calcicola</name>
    <dbReference type="NCBI Taxonomy" id="1690605"/>
    <lineage>
        <taxon>Eukaryota</taxon>
        <taxon>Fungi</taxon>
        <taxon>Dikarya</taxon>
        <taxon>Ascomycota</taxon>
        <taxon>Pezizomycotina</taxon>
        <taxon>Dothideomycetes</taxon>
        <taxon>Dothideomycetidae</taxon>
        <taxon>Mycosphaerellales</taxon>
        <taxon>Extremaceae</taxon>
        <taxon>Vermiconidia</taxon>
    </lineage>
</organism>
<gene>
    <name evidence="1" type="primary">SEC8_1</name>
    <name evidence="1" type="ORF">LTR37_005982</name>
</gene>
<name>A0ACC3NI28_9PEZI</name>
<reference evidence="1" key="1">
    <citation type="submission" date="2023-07" db="EMBL/GenBank/DDBJ databases">
        <title>Black Yeasts Isolated from many extreme environments.</title>
        <authorList>
            <person name="Coleine C."/>
            <person name="Stajich J.E."/>
            <person name="Selbmann L."/>
        </authorList>
    </citation>
    <scope>NUCLEOTIDE SEQUENCE</scope>
    <source>
        <strain evidence="1">CCFEE 5714</strain>
    </source>
</reference>
<evidence type="ECO:0000313" key="1">
    <source>
        <dbReference type="EMBL" id="KAK3717273.1"/>
    </source>
</evidence>
<comment type="caution">
    <text evidence="1">The sequence shown here is derived from an EMBL/GenBank/DDBJ whole genome shotgun (WGS) entry which is preliminary data.</text>
</comment>
<keyword evidence="1" id="KW-0645">Protease</keyword>